<dbReference type="InterPro" id="IPR008181">
    <property type="entry name" value="dUTPase"/>
</dbReference>
<dbReference type="PANTHER" id="PTHR11241:SF0">
    <property type="entry name" value="DEOXYURIDINE 5'-TRIPHOSPHATE NUCLEOTIDOHYDROLASE"/>
    <property type="match status" value="1"/>
</dbReference>
<proteinExistence type="inferred from homology"/>
<dbReference type="GO" id="GO:0046081">
    <property type="term" value="P:dUTP catabolic process"/>
    <property type="evidence" value="ECO:0007669"/>
    <property type="project" value="InterPro"/>
</dbReference>
<dbReference type="NCBIfam" id="TIGR00576">
    <property type="entry name" value="dut"/>
    <property type="match status" value="1"/>
</dbReference>
<reference evidence="7" key="1">
    <citation type="journal article" date="2021" name="PeerJ">
        <title>Extensive microbial diversity within the chicken gut microbiome revealed by metagenomics and culture.</title>
        <authorList>
            <person name="Gilroy R."/>
            <person name="Ravi A."/>
            <person name="Getino M."/>
            <person name="Pursley I."/>
            <person name="Horton D.L."/>
            <person name="Alikhan N.F."/>
            <person name="Baker D."/>
            <person name="Gharbi K."/>
            <person name="Hall N."/>
            <person name="Watson M."/>
            <person name="Adriaenssens E.M."/>
            <person name="Foster-Nyarko E."/>
            <person name="Jarju S."/>
            <person name="Secka A."/>
            <person name="Antonio M."/>
            <person name="Oren A."/>
            <person name="Chaudhuri R.R."/>
            <person name="La Ragione R."/>
            <person name="Hildebrand F."/>
            <person name="Pallen M.J."/>
        </authorList>
    </citation>
    <scope>NUCLEOTIDE SEQUENCE</scope>
    <source>
        <strain evidence="7">ChiHecec2B26-446</strain>
    </source>
</reference>
<dbReference type="Pfam" id="PF00692">
    <property type="entry name" value="dUTPase"/>
    <property type="match status" value="1"/>
</dbReference>
<comment type="catalytic activity">
    <reaction evidence="5">
        <text>dUTP + H2O = dUMP + diphosphate + H(+)</text>
        <dbReference type="Rhea" id="RHEA:10248"/>
        <dbReference type="ChEBI" id="CHEBI:15377"/>
        <dbReference type="ChEBI" id="CHEBI:15378"/>
        <dbReference type="ChEBI" id="CHEBI:33019"/>
        <dbReference type="ChEBI" id="CHEBI:61555"/>
        <dbReference type="ChEBI" id="CHEBI:246422"/>
        <dbReference type="EC" id="3.6.1.23"/>
    </reaction>
</comment>
<evidence type="ECO:0000256" key="2">
    <source>
        <dbReference type="ARBA" id="ARBA00012379"/>
    </source>
</evidence>
<protein>
    <recommendedName>
        <fullName evidence="2">dUTP diphosphatase</fullName>
        <ecNumber evidence="2">3.6.1.23</ecNumber>
    </recommendedName>
</protein>
<dbReference type="InterPro" id="IPR033704">
    <property type="entry name" value="dUTPase_trimeric"/>
</dbReference>
<dbReference type="GO" id="GO:0000287">
    <property type="term" value="F:magnesium ion binding"/>
    <property type="evidence" value="ECO:0007669"/>
    <property type="project" value="InterPro"/>
</dbReference>
<dbReference type="InterPro" id="IPR029054">
    <property type="entry name" value="dUTPase-like"/>
</dbReference>
<keyword evidence="3 7" id="KW-0378">Hydrolase</keyword>
<comment type="caution">
    <text evidence="7">The sequence shown here is derived from an EMBL/GenBank/DDBJ whole genome shotgun (WGS) entry which is preliminary data.</text>
</comment>
<comment type="similarity">
    <text evidence="1">Belongs to the dUTPase family.</text>
</comment>
<dbReference type="Gene3D" id="2.70.40.10">
    <property type="match status" value="1"/>
</dbReference>
<dbReference type="EMBL" id="DXHV01000062">
    <property type="protein sequence ID" value="HIW00830.1"/>
    <property type="molecule type" value="Genomic_DNA"/>
</dbReference>
<organism evidence="7 8">
    <name type="scientific">Candidatus Desulfovibrio intestinipullorum</name>
    <dbReference type="NCBI Taxonomy" id="2838536"/>
    <lineage>
        <taxon>Bacteria</taxon>
        <taxon>Pseudomonadati</taxon>
        <taxon>Thermodesulfobacteriota</taxon>
        <taxon>Desulfovibrionia</taxon>
        <taxon>Desulfovibrionales</taxon>
        <taxon>Desulfovibrionaceae</taxon>
        <taxon>Desulfovibrio</taxon>
    </lineage>
</organism>
<evidence type="ECO:0000313" key="8">
    <source>
        <dbReference type="Proteomes" id="UP000886752"/>
    </source>
</evidence>
<reference evidence="7" key="2">
    <citation type="submission" date="2021-04" db="EMBL/GenBank/DDBJ databases">
        <authorList>
            <person name="Gilroy R."/>
        </authorList>
    </citation>
    <scope>NUCLEOTIDE SEQUENCE</scope>
    <source>
        <strain evidence="7">ChiHecec2B26-446</strain>
    </source>
</reference>
<feature type="domain" description="dUTPase-like" evidence="6">
    <location>
        <begin position="46"/>
        <end position="177"/>
    </location>
</feature>
<dbReference type="GO" id="GO:0004170">
    <property type="term" value="F:dUTP diphosphatase activity"/>
    <property type="evidence" value="ECO:0007669"/>
    <property type="project" value="UniProtKB-EC"/>
</dbReference>
<evidence type="ECO:0000256" key="3">
    <source>
        <dbReference type="ARBA" id="ARBA00022801"/>
    </source>
</evidence>
<dbReference type="SUPFAM" id="SSF51283">
    <property type="entry name" value="dUTPase-like"/>
    <property type="match status" value="1"/>
</dbReference>
<sequence>MDASTTSSGVTYVRAEDRETQAGSIPVLPVRLAFTDSAAQALYASGPAPATSRSAGTDLRACLKGEEAEIGPGCRLAVPTGLRIQPLQPGWAGFVYARSGLGARDGLTVAQGVGVIDPDYTGEIIVFLLNTSAEKRRIVRGERIAQLLFLPYARPDFLVDGDLQTTERGAGGFGHTGR</sequence>
<dbReference type="PANTHER" id="PTHR11241">
    <property type="entry name" value="DEOXYURIDINE 5'-TRIPHOSPHATE NUCLEOTIDOHYDROLASE"/>
    <property type="match status" value="1"/>
</dbReference>
<evidence type="ECO:0000256" key="5">
    <source>
        <dbReference type="ARBA" id="ARBA00047686"/>
    </source>
</evidence>
<name>A0A9D1TPM4_9BACT</name>
<dbReference type="CDD" id="cd07557">
    <property type="entry name" value="trimeric_dUTPase"/>
    <property type="match status" value="1"/>
</dbReference>
<accession>A0A9D1TPM4</accession>
<evidence type="ECO:0000259" key="6">
    <source>
        <dbReference type="Pfam" id="PF00692"/>
    </source>
</evidence>
<dbReference type="NCBIfam" id="NF001862">
    <property type="entry name" value="PRK00601.1"/>
    <property type="match status" value="1"/>
</dbReference>
<dbReference type="Proteomes" id="UP000886752">
    <property type="component" value="Unassembled WGS sequence"/>
</dbReference>
<dbReference type="AlphaFoldDB" id="A0A9D1TPM4"/>
<gene>
    <name evidence="7" type="primary">dut</name>
    <name evidence="7" type="ORF">H9894_06525</name>
</gene>
<keyword evidence="4" id="KW-0546">Nucleotide metabolism</keyword>
<evidence type="ECO:0000256" key="4">
    <source>
        <dbReference type="ARBA" id="ARBA00023080"/>
    </source>
</evidence>
<evidence type="ECO:0000256" key="1">
    <source>
        <dbReference type="ARBA" id="ARBA00006581"/>
    </source>
</evidence>
<dbReference type="GO" id="GO:0006226">
    <property type="term" value="P:dUMP biosynthetic process"/>
    <property type="evidence" value="ECO:0007669"/>
    <property type="project" value="InterPro"/>
</dbReference>
<evidence type="ECO:0000313" key="7">
    <source>
        <dbReference type="EMBL" id="HIW00830.1"/>
    </source>
</evidence>
<dbReference type="EC" id="3.6.1.23" evidence="2"/>
<dbReference type="InterPro" id="IPR036157">
    <property type="entry name" value="dUTPase-like_sf"/>
</dbReference>